<evidence type="ECO:0000256" key="2">
    <source>
        <dbReference type="SAM" id="MobiDB-lite"/>
    </source>
</evidence>
<protein>
    <submittedName>
        <fullName evidence="3">Polymer-forming cytoskeletal protein</fullName>
    </submittedName>
</protein>
<accession>A0ABV8SHG8</accession>
<reference evidence="4" key="1">
    <citation type="journal article" date="2019" name="Int. J. Syst. Evol. Microbiol.">
        <title>The Global Catalogue of Microorganisms (GCM) 10K type strain sequencing project: providing services to taxonomists for standard genome sequencing and annotation.</title>
        <authorList>
            <consortium name="The Broad Institute Genomics Platform"/>
            <consortium name="The Broad Institute Genome Sequencing Center for Infectious Disease"/>
            <person name="Wu L."/>
            <person name="Ma J."/>
        </authorList>
    </citation>
    <scope>NUCLEOTIDE SEQUENCE [LARGE SCALE GENOMIC DNA]</scope>
    <source>
        <strain evidence="4">CGMCC 4.1641</strain>
    </source>
</reference>
<dbReference type="RefSeq" id="WP_204604219.1">
    <property type="nucleotide sequence ID" value="NZ_JBHSED010000070.1"/>
</dbReference>
<evidence type="ECO:0000256" key="1">
    <source>
        <dbReference type="ARBA" id="ARBA00044755"/>
    </source>
</evidence>
<comment type="caution">
    <text evidence="3">The sequence shown here is derived from an EMBL/GenBank/DDBJ whole genome shotgun (WGS) entry which is preliminary data.</text>
</comment>
<dbReference type="PANTHER" id="PTHR35024:SF4">
    <property type="entry name" value="POLYMER-FORMING CYTOSKELETAL PROTEIN"/>
    <property type="match status" value="1"/>
</dbReference>
<dbReference type="PANTHER" id="PTHR35024">
    <property type="entry name" value="HYPOTHETICAL CYTOSOLIC PROTEIN"/>
    <property type="match status" value="1"/>
</dbReference>
<name>A0ABV8SHG8_9BACL</name>
<evidence type="ECO:0000313" key="4">
    <source>
        <dbReference type="Proteomes" id="UP001595755"/>
    </source>
</evidence>
<proteinExistence type="inferred from homology"/>
<feature type="region of interest" description="Disordered" evidence="2">
    <location>
        <begin position="118"/>
        <end position="159"/>
    </location>
</feature>
<dbReference type="Proteomes" id="UP001595755">
    <property type="component" value="Unassembled WGS sequence"/>
</dbReference>
<dbReference type="EMBL" id="JBHSED010000070">
    <property type="protein sequence ID" value="MFC4307051.1"/>
    <property type="molecule type" value="Genomic_DNA"/>
</dbReference>
<organism evidence="3 4">
    <name type="scientific">Cohnella boryungensis</name>
    <dbReference type="NCBI Taxonomy" id="768479"/>
    <lineage>
        <taxon>Bacteria</taxon>
        <taxon>Bacillati</taxon>
        <taxon>Bacillota</taxon>
        <taxon>Bacilli</taxon>
        <taxon>Bacillales</taxon>
        <taxon>Paenibacillaceae</taxon>
        <taxon>Cohnella</taxon>
    </lineage>
</organism>
<sequence length="167" mass="16997">MFKSKKTKFDPNMTDTLIGEGTAFEGRIKSEAGLRIEGQMDGDIDCAGDVTVGENGIARSHIKARNVVIAGKVVGNVAASTKLTIKATGQLHGNLSALELSIESGGVFQGTSTMDAHAANADAASSEASNAGAAASPGPKDAQAAIKEPESKPLSTEGDAVAVLKTW</sequence>
<dbReference type="Pfam" id="PF04519">
    <property type="entry name" value="Bactofilin"/>
    <property type="match status" value="1"/>
</dbReference>
<evidence type="ECO:0000313" key="3">
    <source>
        <dbReference type="EMBL" id="MFC4307051.1"/>
    </source>
</evidence>
<feature type="compositionally biased region" description="Low complexity" evidence="2">
    <location>
        <begin position="118"/>
        <end position="136"/>
    </location>
</feature>
<gene>
    <name evidence="3" type="ORF">ACFO1S_26870</name>
</gene>
<dbReference type="InterPro" id="IPR007607">
    <property type="entry name" value="BacA/B"/>
</dbReference>
<comment type="similarity">
    <text evidence="1">Belongs to the bactofilin family.</text>
</comment>
<keyword evidence="4" id="KW-1185">Reference proteome</keyword>